<feature type="transmembrane region" description="Helical" evidence="8">
    <location>
        <begin position="218"/>
        <end position="244"/>
    </location>
</feature>
<evidence type="ECO:0000256" key="4">
    <source>
        <dbReference type="ARBA" id="ARBA00022519"/>
    </source>
</evidence>
<name>A0A5K7ZQW3_9BACT</name>
<sequence length="406" mass="45044">MAKYYYRAISENGTPITGLIDADTVESVASILVGRGYIPQRITDAARSGVGFRLTRLKEKLAPVRTPELILFTKQLRTLIRAGVPMLKLLQVLENQTENIKLKSITVSIAQDIREGGSLYDGFRKYPGVFSPLYCSMLLAGETSGALPEILDRLIYILDHDHKIRSEISSALQYPIIVMVALFAAFVILLTLVIPRFTGIFLRSGLKLPLPTVICMKLYTVLAAYWPLLLLLALVTVVLLQIYLKTDRGRFRRDKLILHLPLVGELVLKAAMARFASIFSILQASGISVLETMSILKETINNSALARAFERIGERLEEGRGIAGPLAASPYFTPIIINMVAIGEESGNLDEMLHEAADHYDSELEYAMKRISDSIGPILTVCLAAVVLFFALAIYLPMWDLVKMVK</sequence>
<gene>
    <name evidence="10" type="ORF">DSCO28_06390</name>
</gene>
<dbReference type="GO" id="GO:0005886">
    <property type="term" value="C:plasma membrane"/>
    <property type="evidence" value="ECO:0007669"/>
    <property type="project" value="UniProtKB-SubCell"/>
</dbReference>
<protein>
    <submittedName>
        <fullName evidence="10">General secretion pathway protein GspF</fullName>
    </submittedName>
</protein>
<evidence type="ECO:0000259" key="9">
    <source>
        <dbReference type="Pfam" id="PF00482"/>
    </source>
</evidence>
<dbReference type="AlphaFoldDB" id="A0A5K7ZQW3"/>
<evidence type="ECO:0000313" key="10">
    <source>
        <dbReference type="EMBL" id="BBO80073.1"/>
    </source>
</evidence>
<evidence type="ECO:0000256" key="5">
    <source>
        <dbReference type="ARBA" id="ARBA00022692"/>
    </source>
</evidence>
<feature type="domain" description="Type II secretion system protein GspF" evidence="9">
    <location>
        <begin position="72"/>
        <end position="195"/>
    </location>
</feature>
<dbReference type="FunFam" id="1.20.81.30:FF:000001">
    <property type="entry name" value="Type II secretion system protein F"/>
    <property type="match status" value="2"/>
</dbReference>
<accession>A0A5K7ZQW3</accession>
<dbReference type="KEGG" id="dov:DSCO28_06390"/>
<dbReference type="InterPro" id="IPR003004">
    <property type="entry name" value="GspF/PilC"/>
</dbReference>
<keyword evidence="4" id="KW-0997">Cell inner membrane</keyword>
<evidence type="ECO:0000256" key="7">
    <source>
        <dbReference type="ARBA" id="ARBA00023136"/>
    </source>
</evidence>
<evidence type="ECO:0000256" key="8">
    <source>
        <dbReference type="SAM" id="Phobius"/>
    </source>
</evidence>
<dbReference type="PANTHER" id="PTHR30012:SF0">
    <property type="entry name" value="TYPE II SECRETION SYSTEM PROTEIN F-RELATED"/>
    <property type="match status" value="1"/>
</dbReference>
<evidence type="ECO:0000256" key="3">
    <source>
        <dbReference type="ARBA" id="ARBA00022475"/>
    </source>
</evidence>
<dbReference type="Pfam" id="PF00482">
    <property type="entry name" value="T2SSF"/>
    <property type="match status" value="2"/>
</dbReference>
<feature type="domain" description="Type II secretion system protein GspF" evidence="9">
    <location>
        <begin position="275"/>
        <end position="397"/>
    </location>
</feature>
<dbReference type="RefSeq" id="WP_155321120.1">
    <property type="nucleotide sequence ID" value="NZ_AP021876.1"/>
</dbReference>
<evidence type="ECO:0000313" key="11">
    <source>
        <dbReference type="Proteomes" id="UP000425960"/>
    </source>
</evidence>
<dbReference type="EMBL" id="AP021876">
    <property type="protein sequence ID" value="BBO80073.1"/>
    <property type="molecule type" value="Genomic_DNA"/>
</dbReference>
<dbReference type="PANTHER" id="PTHR30012">
    <property type="entry name" value="GENERAL SECRETION PATHWAY PROTEIN"/>
    <property type="match status" value="1"/>
</dbReference>
<reference evidence="10 11" key="1">
    <citation type="submission" date="2019-11" db="EMBL/GenBank/DDBJ databases">
        <title>Comparative genomics of hydrocarbon-degrading Desulfosarcina strains.</title>
        <authorList>
            <person name="Watanabe M."/>
            <person name="Kojima H."/>
            <person name="Fukui M."/>
        </authorList>
    </citation>
    <scope>NUCLEOTIDE SEQUENCE [LARGE SCALE GENOMIC DNA]</scope>
    <source>
        <strain evidence="10 11">28bB2T</strain>
    </source>
</reference>
<evidence type="ECO:0000256" key="6">
    <source>
        <dbReference type="ARBA" id="ARBA00022989"/>
    </source>
</evidence>
<comment type="subcellular location">
    <subcellularLocation>
        <location evidence="1">Cell inner membrane</location>
        <topology evidence="1">Multi-pass membrane protein</topology>
    </subcellularLocation>
</comment>
<proteinExistence type="inferred from homology"/>
<dbReference type="Proteomes" id="UP000425960">
    <property type="component" value="Chromosome"/>
</dbReference>
<keyword evidence="6 8" id="KW-1133">Transmembrane helix</keyword>
<dbReference type="InterPro" id="IPR042094">
    <property type="entry name" value="T2SS_GspF_sf"/>
</dbReference>
<evidence type="ECO:0000256" key="1">
    <source>
        <dbReference type="ARBA" id="ARBA00004429"/>
    </source>
</evidence>
<comment type="similarity">
    <text evidence="2">Belongs to the GSP F family.</text>
</comment>
<feature type="transmembrane region" description="Helical" evidence="8">
    <location>
        <begin position="172"/>
        <end position="198"/>
    </location>
</feature>
<dbReference type="InterPro" id="IPR018076">
    <property type="entry name" value="T2SS_GspF_dom"/>
</dbReference>
<evidence type="ECO:0000256" key="2">
    <source>
        <dbReference type="ARBA" id="ARBA00005745"/>
    </source>
</evidence>
<keyword evidence="5 8" id="KW-0812">Transmembrane</keyword>
<keyword evidence="7 8" id="KW-0472">Membrane</keyword>
<dbReference type="PRINTS" id="PR00812">
    <property type="entry name" value="BCTERIALGSPF"/>
</dbReference>
<organism evidence="10 11">
    <name type="scientific">Desulfosarcina ovata subsp. sediminis</name>
    <dbReference type="NCBI Taxonomy" id="885957"/>
    <lineage>
        <taxon>Bacteria</taxon>
        <taxon>Pseudomonadati</taxon>
        <taxon>Thermodesulfobacteriota</taxon>
        <taxon>Desulfobacteria</taxon>
        <taxon>Desulfobacterales</taxon>
        <taxon>Desulfosarcinaceae</taxon>
        <taxon>Desulfosarcina</taxon>
    </lineage>
</organism>
<feature type="transmembrane region" description="Helical" evidence="8">
    <location>
        <begin position="375"/>
        <end position="396"/>
    </location>
</feature>
<keyword evidence="3" id="KW-1003">Cell membrane</keyword>
<dbReference type="Gene3D" id="1.20.81.30">
    <property type="entry name" value="Type II secretion system (T2SS), domain F"/>
    <property type="match status" value="2"/>
</dbReference>